<dbReference type="Proteomes" id="UP000199076">
    <property type="component" value="Unassembled WGS sequence"/>
</dbReference>
<dbReference type="OrthoDB" id="241536at2157"/>
<organism evidence="2 3">
    <name type="scientific">Halorientalis regularis</name>
    <dbReference type="NCBI Taxonomy" id="660518"/>
    <lineage>
        <taxon>Archaea</taxon>
        <taxon>Methanobacteriati</taxon>
        <taxon>Methanobacteriota</taxon>
        <taxon>Stenosarchaea group</taxon>
        <taxon>Halobacteria</taxon>
        <taxon>Halobacteriales</taxon>
        <taxon>Haloarculaceae</taxon>
        <taxon>Halorientalis</taxon>
    </lineage>
</organism>
<protein>
    <submittedName>
        <fullName evidence="2">Uncharacterized protein</fullName>
    </submittedName>
</protein>
<keyword evidence="3" id="KW-1185">Reference proteome</keyword>
<dbReference type="STRING" id="660518.SAMN05216218_105178"/>
<name>A0A1G7K5Q7_9EURY</name>
<evidence type="ECO:0000256" key="1">
    <source>
        <dbReference type="SAM" id="MobiDB-lite"/>
    </source>
</evidence>
<gene>
    <name evidence="2" type="ORF">SAMN05216218_105178</name>
</gene>
<dbReference type="AlphaFoldDB" id="A0A1G7K5Q7"/>
<proteinExistence type="predicted"/>
<feature type="region of interest" description="Disordered" evidence="1">
    <location>
        <begin position="84"/>
        <end position="123"/>
    </location>
</feature>
<reference evidence="3" key="1">
    <citation type="submission" date="2016-10" db="EMBL/GenBank/DDBJ databases">
        <authorList>
            <person name="Varghese N."/>
            <person name="Submissions S."/>
        </authorList>
    </citation>
    <scope>NUCLEOTIDE SEQUENCE [LARGE SCALE GENOMIC DNA]</scope>
    <source>
        <strain evidence="3">IBRC-M 10760</strain>
    </source>
</reference>
<dbReference type="RefSeq" id="WP_139171080.1">
    <property type="nucleotide sequence ID" value="NZ_FNBK01000005.1"/>
</dbReference>
<dbReference type="EMBL" id="FNBK01000005">
    <property type="protein sequence ID" value="SDF32420.1"/>
    <property type="molecule type" value="Genomic_DNA"/>
</dbReference>
<accession>A0A1G7K5Q7</accession>
<evidence type="ECO:0000313" key="2">
    <source>
        <dbReference type="EMBL" id="SDF32420.1"/>
    </source>
</evidence>
<evidence type="ECO:0000313" key="3">
    <source>
        <dbReference type="Proteomes" id="UP000199076"/>
    </source>
</evidence>
<feature type="compositionally biased region" description="Low complexity" evidence="1">
    <location>
        <begin position="93"/>
        <end position="123"/>
    </location>
</feature>
<sequence>MVRKRTLVMAVLAVLAGTGIAVASSTADSSRCEPVDETQNISKERLQNRTNASDYEDSRSNVSEDDGFVLTGRKLAELAIDEILEEEPCGNETAPNGSTTSTTPTGNATATPTGTAAPTESDA</sequence>
<feature type="region of interest" description="Disordered" evidence="1">
    <location>
        <begin position="23"/>
        <end position="65"/>
    </location>
</feature>